<feature type="region of interest" description="Disordered" evidence="1">
    <location>
        <begin position="41"/>
        <end position="65"/>
    </location>
</feature>
<protein>
    <submittedName>
        <fullName evidence="2">Uncharacterized protein</fullName>
    </submittedName>
</protein>
<keyword evidence="3" id="KW-1185">Reference proteome</keyword>
<evidence type="ECO:0000313" key="3">
    <source>
        <dbReference type="Proteomes" id="UP000092460"/>
    </source>
</evidence>
<reference evidence="3" key="1">
    <citation type="submission" date="2015-01" db="EMBL/GenBank/DDBJ databases">
        <authorList>
            <person name="Aksoy S."/>
            <person name="Warren W."/>
            <person name="Wilson R.K."/>
        </authorList>
    </citation>
    <scope>NUCLEOTIDE SEQUENCE [LARGE SCALE GENOMIC DNA]</scope>
    <source>
        <strain evidence="3">IAEA</strain>
    </source>
</reference>
<accession>A0A1B0AW43</accession>
<organism evidence="2 3">
    <name type="scientific">Glossina palpalis gambiensis</name>
    <dbReference type="NCBI Taxonomy" id="67801"/>
    <lineage>
        <taxon>Eukaryota</taxon>
        <taxon>Metazoa</taxon>
        <taxon>Ecdysozoa</taxon>
        <taxon>Arthropoda</taxon>
        <taxon>Hexapoda</taxon>
        <taxon>Insecta</taxon>
        <taxon>Pterygota</taxon>
        <taxon>Neoptera</taxon>
        <taxon>Endopterygota</taxon>
        <taxon>Diptera</taxon>
        <taxon>Brachycera</taxon>
        <taxon>Muscomorpha</taxon>
        <taxon>Hippoboscoidea</taxon>
        <taxon>Glossinidae</taxon>
        <taxon>Glossina</taxon>
    </lineage>
</organism>
<dbReference type="Proteomes" id="UP000092460">
    <property type="component" value="Unassembled WGS sequence"/>
</dbReference>
<name>A0A1B0AW43_9MUSC</name>
<evidence type="ECO:0000313" key="2">
    <source>
        <dbReference type="EnsemblMetazoa" id="GPPI010641-PA"/>
    </source>
</evidence>
<reference evidence="2" key="2">
    <citation type="submission" date="2020-05" db="UniProtKB">
        <authorList>
            <consortium name="EnsemblMetazoa"/>
        </authorList>
    </citation>
    <scope>IDENTIFICATION</scope>
    <source>
        <strain evidence="2">IAEA</strain>
    </source>
</reference>
<dbReference type="AlphaFoldDB" id="A0A1B0AW43"/>
<proteinExistence type="predicted"/>
<dbReference type="VEuPathDB" id="VectorBase:GPPI010641"/>
<evidence type="ECO:0000256" key="1">
    <source>
        <dbReference type="SAM" id="MobiDB-lite"/>
    </source>
</evidence>
<sequence>MKINSLATKSTDFSSLRPSGMLFGVHGETPSADAIHWQDLRVHSDENEEEEKDEDDDEDEDEDEKSSKNILINRIFCINMWHQRDFLALLNFIPSIFCSPSECQRASSSTSSNTLYVAIMAAVAVTKLAPIMPLCLHNQVVHSSLSCGQCILSLIMASREDFRSLIELPIKFAANKAKSLFSFMKRWSRPSLTSTYSLIFPHSEHMAVMKGWFCLYTFDIKTEIYPITNCSSKLGIHFFSQWLEIVFEIMNNSTAFVQIKRARNSTIESVANIYLKTNKKMS</sequence>
<dbReference type="EnsemblMetazoa" id="GPPI010641-RA">
    <property type="protein sequence ID" value="GPPI010641-PA"/>
    <property type="gene ID" value="GPPI010641"/>
</dbReference>
<dbReference type="EMBL" id="JXJN01004474">
    <property type="status" value="NOT_ANNOTATED_CDS"/>
    <property type="molecule type" value="Genomic_DNA"/>
</dbReference>
<feature type="compositionally biased region" description="Acidic residues" evidence="1">
    <location>
        <begin position="46"/>
        <end position="64"/>
    </location>
</feature>